<evidence type="ECO:0000256" key="12">
    <source>
        <dbReference type="ARBA" id="ARBA00023136"/>
    </source>
</evidence>
<evidence type="ECO:0000256" key="10">
    <source>
        <dbReference type="ARBA" id="ARBA00023004"/>
    </source>
</evidence>
<dbReference type="PANTHER" id="PTHR24292">
    <property type="entry name" value="CYTOCHROME P450"/>
    <property type="match status" value="1"/>
</dbReference>
<evidence type="ECO:0000256" key="9">
    <source>
        <dbReference type="ARBA" id="ARBA00023002"/>
    </source>
</evidence>
<keyword evidence="7" id="KW-0256">Endoplasmic reticulum</keyword>
<dbReference type="InterPro" id="IPR050476">
    <property type="entry name" value="Insect_CytP450_Detox"/>
</dbReference>
<dbReference type="FunFam" id="1.10.630.10:FF:000042">
    <property type="entry name" value="Cytochrome P450"/>
    <property type="match status" value="1"/>
</dbReference>
<evidence type="ECO:0000256" key="4">
    <source>
        <dbReference type="ARBA" id="ARBA00010617"/>
    </source>
</evidence>
<dbReference type="GO" id="GO:0016705">
    <property type="term" value="F:oxidoreductase activity, acting on paired donors, with incorporation or reduction of molecular oxygen"/>
    <property type="evidence" value="ECO:0007669"/>
    <property type="project" value="InterPro"/>
</dbReference>
<keyword evidence="5 13" id="KW-0349">Heme</keyword>
<evidence type="ECO:0000256" key="14">
    <source>
        <dbReference type="RuleBase" id="RU000461"/>
    </source>
</evidence>
<evidence type="ECO:0000256" key="3">
    <source>
        <dbReference type="ARBA" id="ARBA00004406"/>
    </source>
</evidence>
<proteinExistence type="inferred from homology"/>
<evidence type="ECO:0000256" key="6">
    <source>
        <dbReference type="ARBA" id="ARBA00022723"/>
    </source>
</evidence>
<evidence type="ECO:0000256" key="1">
    <source>
        <dbReference type="ARBA" id="ARBA00001971"/>
    </source>
</evidence>
<evidence type="ECO:0000256" key="11">
    <source>
        <dbReference type="ARBA" id="ARBA00023033"/>
    </source>
</evidence>
<name>A0A9N9MYB8_9CUCU</name>
<evidence type="ECO:0000256" key="2">
    <source>
        <dbReference type="ARBA" id="ARBA00004174"/>
    </source>
</evidence>
<comment type="subcellular location">
    <subcellularLocation>
        <location evidence="3">Endoplasmic reticulum membrane</location>
        <topology evidence="3">Peripheral membrane protein</topology>
    </subcellularLocation>
    <subcellularLocation>
        <location evidence="2">Microsome membrane</location>
        <topology evidence="2">Peripheral membrane protein</topology>
    </subcellularLocation>
</comment>
<evidence type="ECO:0008006" key="17">
    <source>
        <dbReference type="Google" id="ProtNLM"/>
    </source>
</evidence>
<sequence length="508" mass="59730">MFSFFQIFLDRSVRNWLTLSILLLLCLTCHLYFKNLNLYWKIRNVPYEKPYFLAGSLWNVFSGKRQIGKHLGDLYKKFHGPYFGIFIFGKPYLVLRSPEIIKNIAIRDFNNFQDRSFACDKNADDMSGNSLFIIKNPDWRNIRNKLSGIFTSGKLKNMFPLMLTTASQMEIHLEKYDNQVVEMKEIAGKYMTDLVAKCFFGLENNSFQHQESEFRKACIKMFDLDLSRSFSLFSYFFIPKFVSWFKLKLFDTTYLRQVFLDTLSFRMKTGFKRNDFVDLLIQCRDTFQQDKGIINGTKFDTTCMVAQAITFFMAGFETTSNLLGFALYELSLRQLCQEKLRQEILETFQSTNEITFEKIQQMKYLDMVIAETLRRYPFGPFLNRYCKEDYVIEQTGLKIEKGTPILIPLDGIHFDPEFYKDPELFEPERFANGYKHLLNSCVYMPFGIGPRNCIGDRFGQICAKVGLVYFLRKFKVEKCDLTQDPIILDAKSPFMTPVKGLQLRIRKL</sequence>
<keyword evidence="11 14" id="KW-0503">Monooxygenase</keyword>
<dbReference type="Pfam" id="PF00067">
    <property type="entry name" value="p450"/>
    <property type="match status" value="1"/>
</dbReference>
<dbReference type="SUPFAM" id="SSF48264">
    <property type="entry name" value="Cytochrome P450"/>
    <property type="match status" value="1"/>
</dbReference>
<dbReference type="GO" id="GO:0005506">
    <property type="term" value="F:iron ion binding"/>
    <property type="evidence" value="ECO:0007669"/>
    <property type="project" value="InterPro"/>
</dbReference>
<gene>
    <name evidence="15" type="ORF">CEUTPL_LOCUS11616</name>
</gene>
<dbReference type="Gene3D" id="1.10.630.10">
    <property type="entry name" value="Cytochrome P450"/>
    <property type="match status" value="1"/>
</dbReference>
<dbReference type="PRINTS" id="PR00463">
    <property type="entry name" value="EP450I"/>
</dbReference>
<keyword evidence="9 14" id="KW-0560">Oxidoreductase</keyword>
<evidence type="ECO:0000313" key="16">
    <source>
        <dbReference type="Proteomes" id="UP001152799"/>
    </source>
</evidence>
<dbReference type="EMBL" id="OU892283">
    <property type="protein sequence ID" value="CAG9771176.1"/>
    <property type="molecule type" value="Genomic_DNA"/>
</dbReference>
<evidence type="ECO:0000256" key="5">
    <source>
        <dbReference type="ARBA" id="ARBA00022617"/>
    </source>
</evidence>
<keyword evidence="6 13" id="KW-0479">Metal-binding</keyword>
<keyword evidence="16" id="KW-1185">Reference proteome</keyword>
<dbReference type="GO" id="GO:0004497">
    <property type="term" value="F:monooxygenase activity"/>
    <property type="evidence" value="ECO:0007669"/>
    <property type="project" value="UniProtKB-KW"/>
</dbReference>
<reference evidence="15" key="1">
    <citation type="submission" date="2022-01" db="EMBL/GenBank/DDBJ databases">
        <authorList>
            <person name="King R."/>
        </authorList>
    </citation>
    <scope>NUCLEOTIDE SEQUENCE</scope>
</reference>
<dbReference type="InterPro" id="IPR036396">
    <property type="entry name" value="Cyt_P450_sf"/>
</dbReference>
<organism evidence="15 16">
    <name type="scientific">Ceutorhynchus assimilis</name>
    <name type="common">cabbage seed weevil</name>
    <dbReference type="NCBI Taxonomy" id="467358"/>
    <lineage>
        <taxon>Eukaryota</taxon>
        <taxon>Metazoa</taxon>
        <taxon>Ecdysozoa</taxon>
        <taxon>Arthropoda</taxon>
        <taxon>Hexapoda</taxon>
        <taxon>Insecta</taxon>
        <taxon>Pterygota</taxon>
        <taxon>Neoptera</taxon>
        <taxon>Endopterygota</taxon>
        <taxon>Coleoptera</taxon>
        <taxon>Polyphaga</taxon>
        <taxon>Cucujiformia</taxon>
        <taxon>Curculionidae</taxon>
        <taxon>Ceutorhynchinae</taxon>
        <taxon>Ceutorhynchus</taxon>
    </lineage>
</organism>
<evidence type="ECO:0000256" key="13">
    <source>
        <dbReference type="PIRSR" id="PIRSR602401-1"/>
    </source>
</evidence>
<accession>A0A9N9MYB8</accession>
<dbReference type="CDD" id="cd11056">
    <property type="entry name" value="CYP6-like"/>
    <property type="match status" value="1"/>
</dbReference>
<dbReference type="GO" id="GO:0005789">
    <property type="term" value="C:endoplasmic reticulum membrane"/>
    <property type="evidence" value="ECO:0007669"/>
    <property type="project" value="UniProtKB-SubCell"/>
</dbReference>
<comment type="similarity">
    <text evidence="4 14">Belongs to the cytochrome P450 family.</text>
</comment>
<dbReference type="Proteomes" id="UP001152799">
    <property type="component" value="Chromosome 7"/>
</dbReference>
<dbReference type="PRINTS" id="PR00385">
    <property type="entry name" value="P450"/>
</dbReference>
<keyword evidence="10 13" id="KW-0408">Iron</keyword>
<dbReference type="GO" id="GO:0020037">
    <property type="term" value="F:heme binding"/>
    <property type="evidence" value="ECO:0007669"/>
    <property type="project" value="InterPro"/>
</dbReference>
<feature type="binding site" description="axial binding residue" evidence="13">
    <location>
        <position position="453"/>
    </location>
    <ligand>
        <name>heme</name>
        <dbReference type="ChEBI" id="CHEBI:30413"/>
    </ligand>
    <ligandPart>
        <name>Fe</name>
        <dbReference type="ChEBI" id="CHEBI:18248"/>
    </ligandPart>
</feature>
<evidence type="ECO:0000256" key="8">
    <source>
        <dbReference type="ARBA" id="ARBA00022848"/>
    </source>
</evidence>
<dbReference type="InterPro" id="IPR002401">
    <property type="entry name" value="Cyt_P450_E_grp-I"/>
</dbReference>
<dbReference type="InterPro" id="IPR017972">
    <property type="entry name" value="Cyt_P450_CS"/>
</dbReference>
<dbReference type="PANTHER" id="PTHR24292:SF45">
    <property type="entry name" value="CYTOCHROME P450 6G1-RELATED"/>
    <property type="match status" value="1"/>
</dbReference>
<protein>
    <recommendedName>
        <fullName evidence="17">Cytochrome P450</fullName>
    </recommendedName>
</protein>
<evidence type="ECO:0000313" key="15">
    <source>
        <dbReference type="EMBL" id="CAG9771176.1"/>
    </source>
</evidence>
<dbReference type="PROSITE" id="PS00086">
    <property type="entry name" value="CYTOCHROME_P450"/>
    <property type="match status" value="1"/>
</dbReference>
<comment type="cofactor">
    <cofactor evidence="1 13">
        <name>heme</name>
        <dbReference type="ChEBI" id="CHEBI:30413"/>
    </cofactor>
</comment>
<evidence type="ECO:0000256" key="7">
    <source>
        <dbReference type="ARBA" id="ARBA00022824"/>
    </source>
</evidence>
<keyword evidence="12" id="KW-0472">Membrane</keyword>
<dbReference type="InterPro" id="IPR001128">
    <property type="entry name" value="Cyt_P450"/>
</dbReference>
<dbReference type="OrthoDB" id="2789670at2759"/>
<dbReference type="AlphaFoldDB" id="A0A9N9MYB8"/>
<keyword evidence="8" id="KW-0492">Microsome</keyword>